<evidence type="ECO:0000256" key="7">
    <source>
        <dbReference type="PROSITE-ProRule" id="PRU00191"/>
    </source>
</evidence>
<dbReference type="InterPro" id="IPR000980">
    <property type="entry name" value="SH2"/>
</dbReference>
<comment type="similarity">
    <text evidence="9">Belongs to the protein kinase superfamily. Tyr protein kinase family.</text>
</comment>
<feature type="compositionally biased region" description="Basic and acidic residues" evidence="10">
    <location>
        <begin position="467"/>
        <end position="476"/>
    </location>
</feature>
<dbReference type="EC" id="2.7.10.2" evidence="9"/>
<dbReference type="SMART" id="SM00252">
    <property type="entry name" value="SH2"/>
    <property type="match status" value="1"/>
</dbReference>
<feature type="domain" description="Protein kinase" evidence="12">
    <location>
        <begin position="131"/>
        <end position="393"/>
    </location>
</feature>
<keyword evidence="4 8" id="KW-0067">ATP-binding</keyword>
<dbReference type="Gene3D" id="3.30.505.10">
    <property type="entry name" value="SH2 domain"/>
    <property type="match status" value="1"/>
</dbReference>
<dbReference type="InterPro" id="IPR011009">
    <property type="entry name" value="Kinase-like_dom_sf"/>
</dbReference>
<evidence type="ECO:0000256" key="1">
    <source>
        <dbReference type="ARBA" id="ARBA00022679"/>
    </source>
</evidence>
<protein>
    <recommendedName>
        <fullName evidence="9">Tyrosine-protein kinase</fullName>
        <ecNumber evidence="9">2.7.10.2</ecNumber>
    </recommendedName>
</protein>
<dbReference type="InterPro" id="IPR036860">
    <property type="entry name" value="SH2_dom_sf"/>
</dbReference>
<gene>
    <name evidence="13" type="ORF">CAMP_LOCUS9218</name>
</gene>
<dbReference type="Gene3D" id="1.10.510.10">
    <property type="entry name" value="Transferase(Phosphotransferase) domain 1"/>
    <property type="match status" value="1"/>
</dbReference>
<feature type="domain" description="SH2" evidence="11">
    <location>
        <begin position="9"/>
        <end position="116"/>
    </location>
</feature>
<organism evidence="13 14">
    <name type="scientific">Caenorhabditis angaria</name>
    <dbReference type="NCBI Taxonomy" id="860376"/>
    <lineage>
        <taxon>Eukaryota</taxon>
        <taxon>Metazoa</taxon>
        <taxon>Ecdysozoa</taxon>
        <taxon>Nematoda</taxon>
        <taxon>Chromadorea</taxon>
        <taxon>Rhabditida</taxon>
        <taxon>Rhabditina</taxon>
        <taxon>Rhabditomorpha</taxon>
        <taxon>Rhabditoidea</taxon>
        <taxon>Rhabditidae</taxon>
        <taxon>Peloderinae</taxon>
        <taxon>Caenorhabditis</taxon>
    </lineage>
</organism>
<dbReference type="PANTHER" id="PTHR24418">
    <property type="entry name" value="TYROSINE-PROTEIN KINASE"/>
    <property type="match status" value="1"/>
</dbReference>
<keyword evidence="1 9" id="KW-0808">Transferase</keyword>
<feature type="compositionally biased region" description="Basic residues" evidence="10">
    <location>
        <begin position="477"/>
        <end position="486"/>
    </location>
</feature>
<keyword evidence="14" id="KW-1185">Reference proteome</keyword>
<dbReference type="InterPro" id="IPR017441">
    <property type="entry name" value="Protein_kinase_ATP_BS"/>
</dbReference>
<dbReference type="CDD" id="cd00192">
    <property type="entry name" value="PTKc"/>
    <property type="match status" value="1"/>
</dbReference>
<accession>A0A9P1IK97</accession>
<name>A0A9P1IK97_9PELO</name>
<dbReference type="SMART" id="SM00219">
    <property type="entry name" value="TyrKc"/>
    <property type="match status" value="1"/>
</dbReference>
<evidence type="ECO:0000256" key="4">
    <source>
        <dbReference type="ARBA" id="ARBA00022840"/>
    </source>
</evidence>
<keyword evidence="3 9" id="KW-0418">Kinase</keyword>
<evidence type="ECO:0000313" key="13">
    <source>
        <dbReference type="EMBL" id="CAI5446581.1"/>
    </source>
</evidence>
<evidence type="ECO:0000256" key="9">
    <source>
        <dbReference type="RuleBase" id="RU362096"/>
    </source>
</evidence>
<dbReference type="GO" id="GO:0004715">
    <property type="term" value="F:non-membrane spanning protein tyrosine kinase activity"/>
    <property type="evidence" value="ECO:0007669"/>
    <property type="project" value="UniProtKB-EC"/>
</dbReference>
<dbReference type="PROSITE" id="PS50001">
    <property type="entry name" value="SH2"/>
    <property type="match status" value="1"/>
</dbReference>
<comment type="caution">
    <text evidence="13">The sequence shown here is derived from an EMBL/GenBank/DDBJ whole genome shotgun (WGS) entry which is preliminary data.</text>
</comment>
<dbReference type="Pfam" id="PF07714">
    <property type="entry name" value="PK_Tyr_Ser-Thr"/>
    <property type="match status" value="1"/>
</dbReference>
<dbReference type="Proteomes" id="UP001152747">
    <property type="component" value="Unassembled WGS sequence"/>
</dbReference>
<dbReference type="InterPro" id="IPR001245">
    <property type="entry name" value="Ser-Thr/Tyr_kinase_cat_dom"/>
</dbReference>
<dbReference type="InterPro" id="IPR000719">
    <property type="entry name" value="Prot_kinase_dom"/>
</dbReference>
<dbReference type="OrthoDB" id="5863453at2759"/>
<dbReference type="PRINTS" id="PR00109">
    <property type="entry name" value="TYRKINASE"/>
</dbReference>
<reference evidence="13" key="1">
    <citation type="submission" date="2022-11" db="EMBL/GenBank/DDBJ databases">
        <authorList>
            <person name="Kikuchi T."/>
        </authorList>
    </citation>
    <scope>NUCLEOTIDE SEQUENCE</scope>
    <source>
        <strain evidence="13">PS1010</strain>
    </source>
</reference>
<keyword evidence="7" id="KW-0727">SH2 domain</keyword>
<dbReference type="PROSITE" id="PS00109">
    <property type="entry name" value="PROTEIN_KINASE_TYR"/>
    <property type="match status" value="1"/>
</dbReference>
<keyword evidence="2 8" id="KW-0547">Nucleotide-binding</keyword>
<dbReference type="EMBL" id="CANHGI010000003">
    <property type="protein sequence ID" value="CAI5446581.1"/>
    <property type="molecule type" value="Genomic_DNA"/>
</dbReference>
<comment type="catalytic activity">
    <reaction evidence="6 9">
        <text>L-tyrosyl-[protein] + ATP = O-phospho-L-tyrosyl-[protein] + ADP + H(+)</text>
        <dbReference type="Rhea" id="RHEA:10596"/>
        <dbReference type="Rhea" id="RHEA-COMP:10136"/>
        <dbReference type="Rhea" id="RHEA-COMP:20101"/>
        <dbReference type="ChEBI" id="CHEBI:15378"/>
        <dbReference type="ChEBI" id="CHEBI:30616"/>
        <dbReference type="ChEBI" id="CHEBI:46858"/>
        <dbReference type="ChEBI" id="CHEBI:61978"/>
        <dbReference type="ChEBI" id="CHEBI:456216"/>
        <dbReference type="EC" id="2.7.10.2"/>
    </reaction>
</comment>
<evidence type="ECO:0000256" key="6">
    <source>
        <dbReference type="ARBA" id="ARBA00051245"/>
    </source>
</evidence>
<dbReference type="AlphaFoldDB" id="A0A9P1IK97"/>
<dbReference type="InterPro" id="IPR050198">
    <property type="entry name" value="Non-receptor_tyrosine_kinases"/>
</dbReference>
<evidence type="ECO:0000256" key="2">
    <source>
        <dbReference type="ARBA" id="ARBA00022741"/>
    </source>
</evidence>
<feature type="binding site" evidence="8">
    <location>
        <position position="160"/>
    </location>
    <ligand>
        <name>ATP</name>
        <dbReference type="ChEBI" id="CHEBI:30616"/>
    </ligand>
</feature>
<evidence type="ECO:0000256" key="3">
    <source>
        <dbReference type="ARBA" id="ARBA00022777"/>
    </source>
</evidence>
<dbReference type="PROSITE" id="PS50011">
    <property type="entry name" value="PROTEIN_KINASE_DOM"/>
    <property type="match status" value="1"/>
</dbReference>
<keyword evidence="5 9" id="KW-0829">Tyrosine-protein kinase</keyword>
<feature type="region of interest" description="Disordered" evidence="10">
    <location>
        <begin position="414"/>
        <end position="486"/>
    </location>
</feature>
<dbReference type="InterPro" id="IPR020635">
    <property type="entry name" value="Tyr_kinase_cat_dom"/>
</dbReference>
<sequence length="486" mass="55139">MDLFQEYDFFHGYIDQKECRALLIESGDFLIRSFFKTKTDSKESFLCVLSVAERSSEIGDNGNQTRIRSVGINALNETSFGIQGSEEAFPTIRALVDSFINSKKPVVEQVSLIRSIARQPWEFSRNDIDIPQPEVGLGKGSFGTVIKGKLLKLDLDVAIKRLNDQANETAFAEALQETRVMRKLDHNNIVKLFGIVIDSMPLMIVMELVDGNSLSKVLRGRTLPNGYRMSFIVGLMYGLAYMHDRGYIHRDVAARNVLVSKDWQKVKLIDFGLSRNGPSYTFTTFQKIPTRWLSPEVCRDGLFSQKSDIWAFAVTCWEMYNDGAEPYHNLKNPEVRAIVLDQEKFEENRLNLKPCAGDEKPPQAFHTFLRALFEHNHKKRPGSSKMLSLFEKVAVELTGADVENVRLQVQKGQFQSKVGNSCRPHRQATARSITPSRESARVLKKSAQMPPTAKSRRGRSTSGRPPVTDKDKDDKKVKTRRRRSKA</sequence>
<dbReference type="GO" id="GO:0005524">
    <property type="term" value="F:ATP binding"/>
    <property type="evidence" value="ECO:0007669"/>
    <property type="project" value="UniProtKB-UniRule"/>
</dbReference>
<dbReference type="Gene3D" id="3.30.200.20">
    <property type="entry name" value="Phosphorylase Kinase, domain 1"/>
    <property type="match status" value="1"/>
</dbReference>
<dbReference type="SUPFAM" id="SSF55550">
    <property type="entry name" value="SH2 domain"/>
    <property type="match status" value="1"/>
</dbReference>
<evidence type="ECO:0000259" key="11">
    <source>
        <dbReference type="PROSITE" id="PS50001"/>
    </source>
</evidence>
<evidence type="ECO:0000256" key="10">
    <source>
        <dbReference type="SAM" id="MobiDB-lite"/>
    </source>
</evidence>
<evidence type="ECO:0000256" key="5">
    <source>
        <dbReference type="ARBA" id="ARBA00023137"/>
    </source>
</evidence>
<evidence type="ECO:0000313" key="14">
    <source>
        <dbReference type="Proteomes" id="UP001152747"/>
    </source>
</evidence>
<dbReference type="InterPro" id="IPR008266">
    <property type="entry name" value="Tyr_kinase_AS"/>
</dbReference>
<evidence type="ECO:0000256" key="8">
    <source>
        <dbReference type="PROSITE-ProRule" id="PRU10141"/>
    </source>
</evidence>
<evidence type="ECO:0000259" key="12">
    <source>
        <dbReference type="PROSITE" id="PS50011"/>
    </source>
</evidence>
<dbReference type="PROSITE" id="PS00107">
    <property type="entry name" value="PROTEIN_KINASE_ATP"/>
    <property type="match status" value="1"/>
</dbReference>
<proteinExistence type="inferred from homology"/>
<dbReference type="SUPFAM" id="SSF56112">
    <property type="entry name" value="Protein kinase-like (PK-like)"/>
    <property type="match status" value="1"/>
</dbReference>